<protein>
    <submittedName>
        <fullName evidence="2">Hypp7549 protein</fullName>
    </submittedName>
</protein>
<dbReference type="EMBL" id="OV696699">
    <property type="protein sequence ID" value="CAH1245808.1"/>
    <property type="molecule type" value="Genomic_DNA"/>
</dbReference>
<proteinExistence type="predicted"/>
<evidence type="ECO:0000313" key="3">
    <source>
        <dbReference type="Proteomes" id="UP000838412"/>
    </source>
</evidence>
<dbReference type="AlphaFoldDB" id="A0A8K0EB67"/>
<evidence type="ECO:0000256" key="1">
    <source>
        <dbReference type="SAM" id="MobiDB-lite"/>
    </source>
</evidence>
<organism evidence="2 3">
    <name type="scientific">Branchiostoma lanceolatum</name>
    <name type="common">Common lancelet</name>
    <name type="synonym">Amphioxus lanceolatum</name>
    <dbReference type="NCBI Taxonomy" id="7740"/>
    <lineage>
        <taxon>Eukaryota</taxon>
        <taxon>Metazoa</taxon>
        <taxon>Chordata</taxon>
        <taxon>Cephalochordata</taxon>
        <taxon>Leptocardii</taxon>
        <taxon>Amphioxiformes</taxon>
        <taxon>Branchiostomatidae</taxon>
        <taxon>Branchiostoma</taxon>
    </lineage>
</organism>
<name>A0A8K0EB67_BRALA</name>
<evidence type="ECO:0000313" key="2">
    <source>
        <dbReference type="EMBL" id="CAH1245808.1"/>
    </source>
</evidence>
<gene>
    <name evidence="2" type="primary">Hypp7549</name>
    <name evidence="2" type="ORF">BLAG_LOCUS8025</name>
</gene>
<reference evidence="2" key="1">
    <citation type="submission" date="2022-01" db="EMBL/GenBank/DDBJ databases">
        <authorList>
            <person name="Braso-Vives M."/>
        </authorList>
    </citation>
    <scope>NUCLEOTIDE SEQUENCE</scope>
</reference>
<keyword evidence="3" id="KW-1185">Reference proteome</keyword>
<accession>A0A8K0EB67</accession>
<feature type="region of interest" description="Disordered" evidence="1">
    <location>
        <begin position="37"/>
        <end position="68"/>
    </location>
</feature>
<sequence>MDKSMRCHGDGKVSSALTKRFGLLTLPYVQPVLPPARSQTWPPPLPDAPSSHLTYRPPHVHVDTPVYR</sequence>
<dbReference type="Proteomes" id="UP000838412">
    <property type="component" value="Chromosome 14"/>
</dbReference>